<comment type="subcellular location">
    <subcellularLocation>
        <location evidence="1">Nucleus</location>
    </subcellularLocation>
</comment>
<dbReference type="SUPFAM" id="SSF57701">
    <property type="entry name" value="Zn2/Cys6 DNA-binding domain"/>
    <property type="match status" value="1"/>
</dbReference>
<dbReference type="EMBL" id="JAVFKD010000004">
    <property type="protein sequence ID" value="KAK5995378.1"/>
    <property type="molecule type" value="Genomic_DNA"/>
</dbReference>
<dbReference type="InterPro" id="IPR021858">
    <property type="entry name" value="Fun_TF"/>
</dbReference>
<dbReference type="Proteomes" id="UP001338125">
    <property type="component" value="Unassembled WGS sequence"/>
</dbReference>
<dbReference type="InterPro" id="IPR001138">
    <property type="entry name" value="Zn2Cys6_DnaBD"/>
</dbReference>
<evidence type="ECO:0000256" key="1">
    <source>
        <dbReference type="ARBA" id="ARBA00004123"/>
    </source>
</evidence>
<dbReference type="Pfam" id="PF00172">
    <property type="entry name" value="Zn_clus"/>
    <property type="match status" value="1"/>
</dbReference>
<sequence length="503" mass="56290">MTDTQKPLGCWECLKKRRVCDLGRPQCRKCHTRGLDCPGYDKKPLKWLQPGQTRSKGQRARDESNAGARQVALSMSPKLSCKSTALLEAFQYYNANVCPDMVATGNGLQSAFFIPLHAAAYMPTAIAESMICIALGHRILQCRDTFNDPNQLVLAKRLQSHRGSAIRALSEDLGRPDCHANDETLVSILTFLFSEIQQSISPTWRQHHDGAYKIIEMRGGMPRLILSHKEFRHLFQYFILTDVIGATTSPDIEITRARRQCELISILPILYGNGMSTSLPCPPELLAAVIRINDLRSRRRMIDEAEDEVPVAALEVLEDINSFSPGKWATEVRRYHRSGSIKGDSTVDEAVVPKRQASAWDWESVASTFQAAVAIYCISALLDQDEMAFGAQLGTEDIPILKMAYFATLLADLRRIASSQPDQLRKLVIWPLVIAGIERDAAQDDDRLFVIGELEWISRALGTAAPLVAKDFLTRLWKNAGDLQVNGEGRWDTLFDRPYVFAV</sequence>
<reference evidence="5 6" key="1">
    <citation type="submission" date="2024-01" db="EMBL/GenBank/DDBJ databases">
        <title>Complete genome of Cladobotryum mycophilum ATHUM6906.</title>
        <authorList>
            <person name="Christinaki A.C."/>
            <person name="Myridakis A.I."/>
            <person name="Kouvelis V.N."/>
        </authorList>
    </citation>
    <scope>NUCLEOTIDE SEQUENCE [LARGE SCALE GENOMIC DNA]</scope>
    <source>
        <strain evidence="5 6">ATHUM6906</strain>
    </source>
</reference>
<dbReference type="SMART" id="SM00066">
    <property type="entry name" value="GAL4"/>
    <property type="match status" value="1"/>
</dbReference>
<evidence type="ECO:0000313" key="6">
    <source>
        <dbReference type="Proteomes" id="UP001338125"/>
    </source>
</evidence>
<dbReference type="InterPro" id="IPR036864">
    <property type="entry name" value="Zn2-C6_fun-type_DNA-bd_sf"/>
</dbReference>
<dbReference type="PANTHER" id="PTHR37534">
    <property type="entry name" value="TRANSCRIPTIONAL ACTIVATOR PROTEIN UGA3"/>
    <property type="match status" value="1"/>
</dbReference>
<dbReference type="Pfam" id="PF11951">
    <property type="entry name" value="Fungal_trans_2"/>
    <property type="match status" value="1"/>
</dbReference>
<keyword evidence="2" id="KW-0539">Nucleus</keyword>
<evidence type="ECO:0000313" key="5">
    <source>
        <dbReference type="EMBL" id="KAK5995378.1"/>
    </source>
</evidence>
<evidence type="ECO:0000256" key="3">
    <source>
        <dbReference type="SAM" id="MobiDB-lite"/>
    </source>
</evidence>
<protein>
    <submittedName>
        <fullName evidence="5">Phomenoic acid biosynthesis cluster-specific transcriptional regulator-like protein</fullName>
    </submittedName>
</protein>
<gene>
    <name evidence="5" type="ORF">PT974_03782</name>
</gene>
<evidence type="ECO:0000256" key="2">
    <source>
        <dbReference type="ARBA" id="ARBA00023242"/>
    </source>
</evidence>
<keyword evidence="6" id="KW-1185">Reference proteome</keyword>
<dbReference type="PROSITE" id="PS50048">
    <property type="entry name" value="ZN2_CY6_FUNGAL_2"/>
    <property type="match status" value="1"/>
</dbReference>
<feature type="region of interest" description="Disordered" evidence="3">
    <location>
        <begin position="48"/>
        <end position="69"/>
    </location>
</feature>
<accession>A0ABR0STA0</accession>
<name>A0ABR0STA0_9HYPO</name>
<comment type="caution">
    <text evidence="5">The sequence shown here is derived from an EMBL/GenBank/DDBJ whole genome shotgun (WGS) entry which is preliminary data.</text>
</comment>
<dbReference type="PANTHER" id="PTHR37534:SF48">
    <property type="entry name" value="FINGER DOMAIN PROTEIN, PUTATIVE-RELATED"/>
    <property type="match status" value="1"/>
</dbReference>
<organism evidence="5 6">
    <name type="scientific">Cladobotryum mycophilum</name>
    <dbReference type="NCBI Taxonomy" id="491253"/>
    <lineage>
        <taxon>Eukaryota</taxon>
        <taxon>Fungi</taxon>
        <taxon>Dikarya</taxon>
        <taxon>Ascomycota</taxon>
        <taxon>Pezizomycotina</taxon>
        <taxon>Sordariomycetes</taxon>
        <taxon>Hypocreomycetidae</taxon>
        <taxon>Hypocreales</taxon>
        <taxon>Hypocreaceae</taxon>
        <taxon>Cladobotryum</taxon>
    </lineage>
</organism>
<proteinExistence type="predicted"/>
<dbReference type="CDD" id="cd00067">
    <property type="entry name" value="GAL4"/>
    <property type="match status" value="1"/>
</dbReference>
<feature type="domain" description="Zn(2)-C6 fungal-type" evidence="4">
    <location>
        <begin position="9"/>
        <end position="37"/>
    </location>
</feature>
<evidence type="ECO:0000259" key="4">
    <source>
        <dbReference type="PROSITE" id="PS50048"/>
    </source>
</evidence>